<dbReference type="OrthoDB" id="26424at2"/>
<accession>K7REY8</accession>
<evidence type="ECO:0000313" key="3">
    <source>
        <dbReference type="EMBL" id="AFV75152.1"/>
    </source>
</evidence>
<evidence type="ECO:0000313" key="4">
    <source>
        <dbReference type="Proteomes" id="UP000000211"/>
    </source>
</evidence>
<dbReference type="EMBL" id="CP003249">
    <property type="protein sequence ID" value="AFV75152.1"/>
    <property type="molecule type" value="Genomic_DNA"/>
</dbReference>
<evidence type="ECO:0000256" key="1">
    <source>
        <dbReference type="PROSITE-ProRule" id="PRU00325"/>
    </source>
</evidence>
<dbReference type="Pfam" id="PF04434">
    <property type="entry name" value="SWIM"/>
    <property type="match status" value="1"/>
</dbReference>
<proteinExistence type="predicted"/>
<evidence type="ECO:0000259" key="2">
    <source>
        <dbReference type="PROSITE" id="PS50966"/>
    </source>
</evidence>
<feature type="domain" description="SWIM-type" evidence="2">
    <location>
        <begin position="55"/>
        <end position="87"/>
    </location>
</feature>
<dbReference type="Proteomes" id="UP000000211">
    <property type="component" value="Chromosome"/>
</dbReference>
<dbReference type="PATRIC" id="fig|751945.3.peg.63"/>
<dbReference type="RefSeq" id="WP_016328352.1">
    <property type="nucleotide sequence ID" value="NC_019386.1"/>
</dbReference>
<keyword evidence="1" id="KW-0862">Zinc</keyword>
<dbReference type="STRING" id="751945.Theos_0067"/>
<dbReference type="HOGENOM" id="CLU_572282_0_0_0"/>
<dbReference type="eggNOG" id="COG4715">
    <property type="taxonomic scope" value="Bacteria"/>
</dbReference>
<dbReference type="AlphaFoldDB" id="K7REY8"/>
<dbReference type="GO" id="GO:0008270">
    <property type="term" value="F:zinc ion binding"/>
    <property type="evidence" value="ECO:0007669"/>
    <property type="project" value="UniProtKB-KW"/>
</dbReference>
<reference evidence="3 4" key="1">
    <citation type="journal article" date="2013" name="Genome Announc.">
        <title>Whole Genome Sequencing of Thermus oshimai JL-2 and Thermus thermophilus JL-18, Incomplete Denitrifiers from the United States Great Basin.</title>
        <authorList>
            <person name="Murugapiran S.K."/>
            <person name="Huntemann M."/>
            <person name="Wei C.L."/>
            <person name="Han J."/>
            <person name="Detter J.C."/>
            <person name="Han C.S."/>
            <person name="Erkkila T.H."/>
            <person name="Teshima H."/>
            <person name="Chen A."/>
            <person name="Kyrpides N."/>
            <person name="Mavrommatis K."/>
            <person name="Markowitz V."/>
            <person name="Szeto E."/>
            <person name="Ivanova N."/>
            <person name="Pagani I."/>
            <person name="Lam J."/>
            <person name="McDonald A.I."/>
            <person name="Dodsworth J.A."/>
            <person name="Pati A."/>
            <person name="Goodwin L."/>
            <person name="Peters L."/>
            <person name="Pitluck S."/>
            <person name="Woyke T."/>
            <person name="Hedlund B.P."/>
        </authorList>
    </citation>
    <scope>NUCLEOTIDE SEQUENCE</scope>
    <source>
        <strain evidence="3 4">JL-2</strain>
    </source>
</reference>
<dbReference type="KEGG" id="tos:Theos_0067"/>
<keyword evidence="1" id="KW-0863">Zinc-finger</keyword>
<organism evidence="3 4">
    <name type="scientific">Thermus oshimai JL-2</name>
    <dbReference type="NCBI Taxonomy" id="751945"/>
    <lineage>
        <taxon>Bacteria</taxon>
        <taxon>Thermotogati</taxon>
        <taxon>Deinococcota</taxon>
        <taxon>Deinococci</taxon>
        <taxon>Thermales</taxon>
        <taxon>Thermaceae</taxon>
        <taxon>Thermus</taxon>
    </lineage>
</organism>
<dbReference type="InterPro" id="IPR007527">
    <property type="entry name" value="Znf_SWIM"/>
</dbReference>
<keyword evidence="4" id="KW-1185">Reference proteome</keyword>
<gene>
    <name evidence="3" type="ORF">Theos_0067</name>
</gene>
<protein>
    <recommendedName>
        <fullName evidence="2">SWIM-type domain-containing protein</fullName>
    </recommendedName>
</protein>
<dbReference type="PROSITE" id="PS50966">
    <property type="entry name" value="ZF_SWIM"/>
    <property type="match status" value="1"/>
</dbReference>
<sequence length="470" mass="52845">MKPFPPEKEEDFAPFFPEEVLRRGLAYAREGRVLRVYRLGERLLGEVLGSEGVPYRVEVGPGLSGGCTCPYPGFPCKHAAALLYAYLERGGRDLKEALEALSPEEAKALLLALAALPRVGGLLLEALFPERALEEEVRELKAAFRLGLWPEEALEALLLRLPKVERPEPLLKLLEALLQAPKDPGPYLGPLLARYGELKGPLKPLLALLLRHPLPELVRGFLEMAKARPEEALPLLEGRDPLKEALRRELLFALGREEEALALMKARLEAPEDYLALVDRLLALGREGEALFYAEEALNWFGKDPRLFPLADLLASRRGLPEDLLRRFHLRPNLSDYAALKALLGPRFREERPSLLKAVKDPALLARIHLLEEDWKALDRLLQRAPPEAYPALAEALEERLPGEASRLYLEAARGLIKKGGRARYREAARLLRRARALDGKRVEGFLRDLKALYPRRRALWEELAPLSSS</sequence>
<name>K7REY8_THEOS</name>
<keyword evidence="1" id="KW-0479">Metal-binding</keyword>